<dbReference type="InterPro" id="IPR017941">
    <property type="entry name" value="Rieske_2Fe-2S"/>
</dbReference>
<evidence type="ECO:0000256" key="1">
    <source>
        <dbReference type="ARBA" id="ARBA00022714"/>
    </source>
</evidence>
<dbReference type="Proteomes" id="UP000320393">
    <property type="component" value="Unassembled WGS sequence"/>
</dbReference>
<keyword evidence="3" id="KW-0408">Iron</keyword>
<evidence type="ECO:0000256" key="2">
    <source>
        <dbReference type="ARBA" id="ARBA00022723"/>
    </source>
</evidence>
<dbReference type="Pfam" id="PF00355">
    <property type="entry name" value="Rieske"/>
    <property type="match status" value="1"/>
</dbReference>
<dbReference type="GO" id="GO:0046872">
    <property type="term" value="F:metal ion binding"/>
    <property type="evidence" value="ECO:0007669"/>
    <property type="project" value="UniProtKB-KW"/>
</dbReference>
<reference evidence="6 7" key="1">
    <citation type="journal article" date="2019" name="Nat. Microbiol.">
        <title>Mediterranean grassland soil C-N compound turnover is dependent on rainfall and depth, and is mediated by genomically divergent microorganisms.</title>
        <authorList>
            <person name="Diamond S."/>
            <person name="Andeer P.F."/>
            <person name="Li Z."/>
            <person name="Crits-Christoph A."/>
            <person name="Burstein D."/>
            <person name="Anantharaman K."/>
            <person name="Lane K.R."/>
            <person name="Thomas B.C."/>
            <person name="Pan C."/>
            <person name="Northen T.R."/>
            <person name="Banfield J.F."/>
        </authorList>
    </citation>
    <scope>NUCLEOTIDE SEQUENCE [LARGE SCALE GENOMIC DNA]</scope>
    <source>
        <strain evidence="6">NP_5</strain>
    </source>
</reference>
<evidence type="ECO:0000256" key="3">
    <source>
        <dbReference type="ARBA" id="ARBA00023004"/>
    </source>
</evidence>
<feature type="domain" description="Rieske" evidence="5">
    <location>
        <begin position="4"/>
        <end position="99"/>
    </location>
</feature>
<keyword evidence="1" id="KW-0001">2Fe-2S</keyword>
<organism evidence="6 7">
    <name type="scientific">Candidatus Segetimicrobium genomatis</name>
    <dbReference type="NCBI Taxonomy" id="2569760"/>
    <lineage>
        <taxon>Bacteria</taxon>
        <taxon>Bacillati</taxon>
        <taxon>Candidatus Sysuimicrobiota</taxon>
        <taxon>Candidatus Sysuimicrobiia</taxon>
        <taxon>Candidatus Sysuimicrobiales</taxon>
        <taxon>Candidatus Segetimicrobiaceae</taxon>
        <taxon>Candidatus Segetimicrobium</taxon>
    </lineage>
</organism>
<accession>A0A537LGW5</accession>
<evidence type="ECO:0000259" key="5">
    <source>
        <dbReference type="PROSITE" id="PS51296"/>
    </source>
</evidence>
<name>A0A537LGW5_9BACT</name>
<dbReference type="PANTHER" id="PTHR21496:SF23">
    <property type="entry name" value="3-PHENYLPROPIONATE_CINNAMIC ACID DIOXYGENASE FERREDOXIN SUBUNIT"/>
    <property type="match status" value="1"/>
</dbReference>
<keyword evidence="2" id="KW-0479">Metal-binding</keyword>
<comment type="caution">
    <text evidence="6">The sequence shown here is derived from an EMBL/GenBank/DDBJ whole genome shotgun (WGS) entry which is preliminary data.</text>
</comment>
<dbReference type="InterPro" id="IPR036922">
    <property type="entry name" value="Rieske_2Fe-2S_sf"/>
</dbReference>
<dbReference type="EMBL" id="VBAM01000502">
    <property type="protein sequence ID" value="TMJ07182.1"/>
    <property type="molecule type" value="Genomic_DNA"/>
</dbReference>
<dbReference type="GO" id="GO:0016705">
    <property type="term" value="F:oxidoreductase activity, acting on paired donors, with incorporation or reduction of molecular oxygen"/>
    <property type="evidence" value="ECO:0007669"/>
    <property type="project" value="UniProtKB-ARBA"/>
</dbReference>
<proteinExistence type="predicted"/>
<dbReference type="PANTHER" id="PTHR21496">
    <property type="entry name" value="FERREDOXIN-RELATED"/>
    <property type="match status" value="1"/>
</dbReference>
<evidence type="ECO:0000313" key="7">
    <source>
        <dbReference type="Proteomes" id="UP000320393"/>
    </source>
</evidence>
<sequence>MASVRVARTEEVPVGTGKVVQAAGKAVALFNIGGTFYAVDNRCTHVGGPLGQGKVEGNVVTCPWHGSRFDVTTGQVVAPPARRPVAAFPATVVNGEVFVEMPGS</sequence>
<dbReference type="AlphaFoldDB" id="A0A537LGW5"/>
<dbReference type="PROSITE" id="PS51296">
    <property type="entry name" value="RIESKE"/>
    <property type="match status" value="1"/>
</dbReference>
<dbReference type="SUPFAM" id="SSF50022">
    <property type="entry name" value="ISP domain"/>
    <property type="match status" value="1"/>
</dbReference>
<evidence type="ECO:0000256" key="4">
    <source>
        <dbReference type="ARBA" id="ARBA00023014"/>
    </source>
</evidence>
<dbReference type="Gene3D" id="2.102.10.10">
    <property type="entry name" value="Rieske [2Fe-2S] iron-sulphur domain"/>
    <property type="match status" value="1"/>
</dbReference>
<dbReference type="GO" id="GO:0004497">
    <property type="term" value="F:monooxygenase activity"/>
    <property type="evidence" value="ECO:0007669"/>
    <property type="project" value="UniProtKB-ARBA"/>
</dbReference>
<gene>
    <name evidence="6" type="ORF">E6H02_11735</name>
</gene>
<keyword evidence="4" id="KW-0411">Iron-sulfur</keyword>
<dbReference type="CDD" id="cd03528">
    <property type="entry name" value="Rieske_RO_ferredoxin"/>
    <property type="match status" value="1"/>
</dbReference>
<evidence type="ECO:0000313" key="6">
    <source>
        <dbReference type="EMBL" id="TMJ07182.1"/>
    </source>
</evidence>
<dbReference type="GO" id="GO:0051537">
    <property type="term" value="F:2 iron, 2 sulfur cluster binding"/>
    <property type="evidence" value="ECO:0007669"/>
    <property type="project" value="UniProtKB-KW"/>
</dbReference>
<protein>
    <submittedName>
        <fullName evidence="6">Non-heme iron oxygenase ferredoxin subunit</fullName>
    </submittedName>
</protein>